<sequence length="206" mass="22264">MHSVHFLRSVIMFGLYPAGAQWVRHFSAKRAPRDIGKVLTAHAGFSAGIFHTPFGEHRGAVIAQSGRFLILAAAVNVDQSDLAVVPDIQMQNLLWSFETGYASQWGPRELLALTGVDNWDGLIRRTSSEYAAVCKTVEDAVDGSLEKRVVEAAAAAEAAEAAKAEAAKRAAMPDPVVGRMFSSDDDAPWLPSDYLFDAPEVQPCAH</sequence>
<protein>
    <submittedName>
        <fullName evidence="1">Uncharacterized protein</fullName>
    </submittedName>
</protein>
<organism evidence="1 2">
    <name type="scientific">Paraburkholderia phymatum</name>
    <dbReference type="NCBI Taxonomy" id="148447"/>
    <lineage>
        <taxon>Bacteria</taxon>
        <taxon>Pseudomonadati</taxon>
        <taxon>Pseudomonadota</taxon>
        <taxon>Betaproteobacteria</taxon>
        <taxon>Burkholderiales</taxon>
        <taxon>Burkholderiaceae</taxon>
        <taxon>Paraburkholderia</taxon>
    </lineage>
</organism>
<accession>A0ACC6UDJ6</accession>
<evidence type="ECO:0000313" key="2">
    <source>
        <dbReference type="Proteomes" id="UP001558850"/>
    </source>
</evidence>
<keyword evidence="2" id="KW-1185">Reference proteome</keyword>
<evidence type="ECO:0000313" key="1">
    <source>
        <dbReference type="EMBL" id="MEX3937511.1"/>
    </source>
</evidence>
<reference evidence="1" key="1">
    <citation type="submission" date="2024-07" db="EMBL/GenBank/DDBJ databases">
        <title>A survey of Mimosa microsymbionts across Brazilian biomes reveals a high diversity of Paraburkholderia nodulating endemic species, but also that Cupriavidus is common as a symbiont of widespread species.</title>
        <authorList>
            <person name="Rouws L."/>
            <person name="Barauna A."/>
            <person name="Beukes C."/>
            <person name="Rouws J.R.C."/>
            <person name="De Faria S.M."/>
            <person name="Gross E."/>
            <person name="Bueno Dos Reis Junior F."/>
            <person name="Simon M.F."/>
            <person name="Maluk M."/>
            <person name="Odee D.W."/>
            <person name="Kenicer G."/>
            <person name="Young J.P.W."/>
            <person name="Reis V.M."/>
            <person name="Zilli J."/>
            <person name="James E.K."/>
        </authorList>
    </citation>
    <scope>NUCLEOTIDE SEQUENCE</scope>
    <source>
        <strain evidence="1">EG181B</strain>
    </source>
</reference>
<comment type="caution">
    <text evidence="1">The sequence shown here is derived from an EMBL/GenBank/DDBJ whole genome shotgun (WGS) entry which is preliminary data.</text>
</comment>
<name>A0ACC6UDJ6_9BURK</name>
<proteinExistence type="predicted"/>
<dbReference type="Proteomes" id="UP001558850">
    <property type="component" value="Unassembled WGS sequence"/>
</dbReference>
<gene>
    <name evidence="1" type="ORF">AB4Y32_38255</name>
</gene>
<dbReference type="EMBL" id="JBFRCH010000054">
    <property type="protein sequence ID" value="MEX3937511.1"/>
    <property type="molecule type" value="Genomic_DNA"/>
</dbReference>